<feature type="region of interest" description="Disordered" evidence="1">
    <location>
        <begin position="70"/>
        <end position="97"/>
    </location>
</feature>
<keyword evidence="3" id="KW-1185">Reference proteome</keyword>
<proteinExistence type="predicted"/>
<dbReference type="AlphaFoldDB" id="A0A8T1VUP9"/>
<accession>A0A8T1VUP9</accession>
<dbReference type="EMBL" id="JAGDFM010000182">
    <property type="protein sequence ID" value="KAG7383234.1"/>
    <property type="molecule type" value="Genomic_DNA"/>
</dbReference>
<name>A0A8T1VUP9_9STRA</name>
<feature type="compositionally biased region" description="Polar residues" evidence="1">
    <location>
        <begin position="72"/>
        <end position="90"/>
    </location>
</feature>
<protein>
    <submittedName>
        <fullName evidence="2">Uncharacterized protein</fullName>
    </submittedName>
</protein>
<comment type="caution">
    <text evidence="2">The sequence shown here is derived from an EMBL/GenBank/DDBJ whole genome shotgun (WGS) entry which is preliminary data.</text>
</comment>
<dbReference type="Proteomes" id="UP000694044">
    <property type="component" value="Unassembled WGS sequence"/>
</dbReference>
<organism evidence="2 3">
    <name type="scientific">Phytophthora pseudosyringae</name>
    <dbReference type="NCBI Taxonomy" id="221518"/>
    <lineage>
        <taxon>Eukaryota</taxon>
        <taxon>Sar</taxon>
        <taxon>Stramenopiles</taxon>
        <taxon>Oomycota</taxon>
        <taxon>Peronosporomycetes</taxon>
        <taxon>Peronosporales</taxon>
        <taxon>Peronosporaceae</taxon>
        <taxon>Phytophthora</taxon>
    </lineage>
</organism>
<sequence>MTPTEMMRECLGMDVSVRTTSGNTWQGLLAEVKGNGTIVLKPARELHYGKPEVLEKGLVATEVLWLRRNPKPATSSSAPRSVGPQHQSEGGQHISRR</sequence>
<evidence type="ECO:0000313" key="3">
    <source>
        <dbReference type="Proteomes" id="UP000694044"/>
    </source>
</evidence>
<evidence type="ECO:0000256" key="1">
    <source>
        <dbReference type="SAM" id="MobiDB-lite"/>
    </source>
</evidence>
<evidence type="ECO:0000313" key="2">
    <source>
        <dbReference type="EMBL" id="KAG7383234.1"/>
    </source>
</evidence>
<reference evidence="2" key="1">
    <citation type="submission" date="2021-02" db="EMBL/GenBank/DDBJ databases">
        <authorList>
            <person name="Palmer J.M."/>
        </authorList>
    </citation>
    <scope>NUCLEOTIDE SEQUENCE</scope>
    <source>
        <strain evidence="2">SCRP734</strain>
    </source>
</reference>
<gene>
    <name evidence="2" type="ORF">PHYPSEUDO_003914</name>
</gene>